<proteinExistence type="predicted"/>
<dbReference type="Gene3D" id="2.60.120.10">
    <property type="entry name" value="Jelly Rolls"/>
    <property type="match status" value="1"/>
</dbReference>
<dbReference type="EMBL" id="JAAKZZ010000042">
    <property type="protein sequence ID" value="NGO68060.1"/>
    <property type="molecule type" value="Genomic_DNA"/>
</dbReference>
<sequence length="231" mass="25490">MTSHGATFSPIKWAPAVQAGEQVQGVWTKELLRSDNGDSFTLLRIGHGTRFELSGSAVSRILVLDGELVVSTGDKQEQEKVHRSGAYRGLPADGTAVVSSPDRCLALLLNGARLGDPADDVFSPDGWHEWSPGQWSKLLLEVKLDDNFDERVVGLAHFEPGSVAPRHPHQTAHRFLFLDGEADDELVFPDGTRQTAHRVRGDFVDYPYPIEHQTFSKTGCTILFLHEPIAR</sequence>
<feature type="domain" description="ChrR-like cupin" evidence="1">
    <location>
        <begin position="127"/>
        <end position="229"/>
    </location>
</feature>
<name>A0A6G4WTU7_9ACTN</name>
<protein>
    <recommendedName>
        <fullName evidence="1">ChrR-like cupin domain-containing protein</fullName>
    </recommendedName>
</protein>
<dbReference type="InterPro" id="IPR011051">
    <property type="entry name" value="RmlC_Cupin_sf"/>
</dbReference>
<reference evidence="2 3" key="1">
    <citation type="submission" date="2020-02" db="EMBL/GenBank/DDBJ databases">
        <title>Whole-genome analyses of novel actinobacteria.</title>
        <authorList>
            <person name="Sahin N."/>
            <person name="Tatar D."/>
        </authorList>
    </citation>
    <scope>NUCLEOTIDE SEQUENCE [LARGE SCALE GENOMIC DNA]</scope>
    <source>
        <strain evidence="2 3">SB3404</strain>
    </source>
</reference>
<dbReference type="Pfam" id="PF12973">
    <property type="entry name" value="Cupin_7"/>
    <property type="match status" value="1"/>
</dbReference>
<accession>A0A6G4WTU7</accession>
<evidence type="ECO:0000313" key="2">
    <source>
        <dbReference type="EMBL" id="NGO68060.1"/>
    </source>
</evidence>
<comment type="caution">
    <text evidence="2">The sequence shown here is derived from an EMBL/GenBank/DDBJ whole genome shotgun (WGS) entry which is preliminary data.</text>
</comment>
<dbReference type="AlphaFoldDB" id="A0A6G4WTU7"/>
<evidence type="ECO:0000259" key="1">
    <source>
        <dbReference type="Pfam" id="PF12973"/>
    </source>
</evidence>
<dbReference type="Proteomes" id="UP000477722">
    <property type="component" value="Unassembled WGS sequence"/>
</dbReference>
<dbReference type="SUPFAM" id="SSF51182">
    <property type="entry name" value="RmlC-like cupins"/>
    <property type="match status" value="2"/>
</dbReference>
<dbReference type="RefSeq" id="WP_165297717.1">
    <property type="nucleotide sequence ID" value="NZ_JAAKZZ010000042.1"/>
</dbReference>
<evidence type="ECO:0000313" key="3">
    <source>
        <dbReference type="Proteomes" id="UP000477722"/>
    </source>
</evidence>
<gene>
    <name evidence="2" type="ORF">G5C65_06760</name>
</gene>
<keyword evidence="3" id="KW-1185">Reference proteome</keyword>
<organism evidence="2 3">
    <name type="scientific">Streptomyces boncukensis</name>
    <dbReference type="NCBI Taxonomy" id="2711219"/>
    <lineage>
        <taxon>Bacteria</taxon>
        <taxon>Bacillati</taxon>
        <taxon>Actinomycetota</taxon>
        <taxon>Actinomycetes</taxon>
        <taxon>Kitasatosporales</taxon>
        <taxon>Streptomycetaceae</taxon>
        <taxon>Streptomyces</taxon>
    </lineage>
</organism>
<dbReference type="InterPro" id="IPR014710">
    <property type="entry name" value="RmlC-like_jellyroll"/>
</dbReference>
<dbReference type="InterPro" id="IPR025979">
    <property type="entry name" value="ChrR-like_cupin_dom"/>
</dbReference>